<dbReference type="PANTHER" id="PTHR43003:SF5">
    <property type="entry name" value="DNA-3-METHYLADENINE GLYCOSYLASE"/>
    <property type="match status" value="1"/>
</dbReference>
<accession>A0ABW5GXP2</accession>
<comment type="catalytic activity">
    <reaction evidence="1">
        <text>Hydrolysis of alkylated DNA, releasing 3-methyladenine, 3-methylguanine, 7-methylguanine and 7-methyladenine.</text>
        <dbReference type="EC" id="3.2.2.21"/>
    </reaction>
</comment>
<proteinExistence type="predicted"/>
<dbReference type="Proteomes" id="UP001597419">
    <property type="component" value="Unassembled WGS sequence"/>
</dbReference>
<evidence type="ECO:0000313" key="7">
    <source>
        <dbReference type="Proteomes" id="UP001597419"/>
    </source>
</evidence>
<evidence type="ECO:0000256" key="3">
    <source>
        <dbReference type="ARBA" id="ARBA00022763"/>
    </source>
</evidence>
<dbReference type="Gene3D" id="1.10.1670.40">
    <property type="match status" value="1"/>
</dbReference>
<organism evidence="6 7">
    <name type="scientific">Amycolatopsis samaneae</name>
    <dbReference type="NCBI Taxonomy" id="664691"/>
    <lineage>
        <taxon>Bacteria</taxon>
        <taxon>Bacillati</taxon>
        <taxon>Actinomycetota</taxon>
        <taxon>Actinomycetes</taxon>
        <taxon>Pseudonocardiales</taxon>
        <taxon>Pseudonocardiaceae</taxon>
        <taxon>Amycolatopsis</taxon>
    </lineage>
</organism>
<sequence>MTTAVVPSGRIAVRGPFDLTASACFLACFTPAGRPDAAGESGVLRLAFPVDGAGAPVGAVIRQRAPGEVEVEVCGPAGLAERGRAQVRRILSLDVDATGFALAGERDPVVGALQRERPGLRPVLFPSPYEAACWAVLTQRLRTSQAAKIRQRLSEEYGHRVLVGGVELWAFPEPGVLSRLRGFPGVPETKLARLCQVARAAEEGELEADDLRSLPVAAALDRLRSLPGIGPFSAELILVRGAGHPDVFPVHEGRLAGVMRERYGRPDAGPVELAGIAEAWRPFRSWVSFLLRSAQEKGGGMA</sequence>
<evidence type="ECO:0000256" key="2">
    <source>
        <dbReference type="ARBA" id="ARBA00012000"/>
    </source>
</evidence>
<evidence type="ECO:0000256" key="1">
    <source>
        <dbReference type="ARBA" id="ARBA00000086"/>
    </source>
</evidence>
<keyword evidence="3" id="KW-0227">DNA damage</keyword>
<evidence type="ECO:0000259" key="5">
    <source>
        <dbReference type="SMART" id="SM00478"/>
    </source>
</evidence>
<dbReference type="EC" id="3.2.2.21" evidence="2"/>
<evidence type="ECO:0000313" key="6">
    <source>
        <dbReference type="EMBL" id="MFD2465410.1"/>
    </source>
</evidence>
<feature type="domain" description="HhH-GPD" evidence="5">
    <location>
        <begin position="137"/>
        <end position="296"/>
    </location>
</feature>
<name>A0ABW5GXP2_9PSEU</name>
<dbReference type="PANTHER" id="PTHR43003">
    <property type="entry name" value="DNA-3-METHYLADENINE GLYCOSYLASE"/>
    <property type="match status" value="1"/>
</dbReference>
<dbReference type="InterPro" id="IPR003265">
    <property type="entry name" value="HhH-GPD_domain"/>
</dbReference>
<dbReference type="SMART" id="SM00478">
    <property type="entry name" value="ENDO3c"/>
    <property type="match status" value="1"/>
</dbReference>
<dbReference type="Gene3D" id="1.10.340.30">
    <property type="entry name" value="Hypothetical protein, domain 2"/>
    <property type="match status" value="1"/>
</dbReference>
<comment type="caution">
    <text evidence="6">The sequence shown here is derived from an EMBL/GenBank/DDBJ whole genome shotgun (WGS) entry which is preliminary data.</text>
</comment>
<dbReference type="EMBL" id="JBHUKU010000031">
    <property type="protein sequence ID" value="MFD2465410.1"/>
    <property type="molecule type" value="Genomic_DNA"/>
</dbReference>
<protein>
    <recommendedName>
        <fullName evidence="2">DNA-3-methyladenine glycosylase II</fullName>
        <ecNumber evidence="2">3.2.2.21</ecNumber>
    </recommendedName>
</protein>
<reference evidence="7" key="1">
    <citation type="journal article" date="2019" name="Int. J. Syst. Evol. Microbiol.">
        <title>The Global Catalogue of Microorganisms (GCM) 10K type strain sequencing project: providing services to taxonomists for standard genome sequencing and annotation.</title>
        <authorList>
            <consortium name="The Broad Institute Genomics Platform"/>
            <consortium name="The Broad Institute Genome Sequencing Center for Infectious Disease"/>
            <person name="Wu L."/>
            <person name="Ma J."/>
        </authorList>
    </citation>
    <scope>NUCLEOTIDE SEQUENCE [LARGE SCALE GENOMIC DNA]</scope>
    <source>
        <strain evidence="7">CGMCC 4.7643</strain>
    </source>
</reference>
<keyword evidence="7" id="KW-1185">Reference proteome</keyword>
<gene>
    <name evidence="6" type="ORF">ACFSYJ_42790</name>
</gene>
<dbReference type="InterPro" id="IPR011257">
    <property type="entry name" value="DNA_glycosylase"/>
</dbReference>
<dbReference type="RefSeq" id="WP_345408223.1">
    <property type="nucleotide sequence ID" value="NZ_BAABHG010000026.1"/>
</dbReference>
<evidence type="ECO:0000256" key="4">
    <source>
        <dbReference type="ARBA" id="ARBA00023204"/>
    </source>
</evidence>
<dbReference type="InterPro" id="IPR051912">
    <property type="entry name" value="Alkylbase_DNA_Glycosylase/TA"/>
</dbReference>
<dbReference type="SUPFAM" id="SSF48150">
    <property type="entry name" value="DNA-glycosylase"/>
    <property type="match status" value="1"/>
</dbReference>
<keyword evidence="4" id="KW-0234">DNA repair</keyword>